<proteinExistence type="predicted"/>
<evidence type="ECO:0000313" key="2">
    <source>
        <dbReference type="EMBL" id="EFC52193.1"/>
    </source>
</evidence>
<dbReference type="AlphaFoldDB" id="A0A9W5MZF5"/>
<feature type="domain" description="Beta-ketoacyl synthase-like N-terminal" evidence="1">
    <location>
        <begin position="28"/>
        <end position="250"/>
    </location>
</feature>
<evidence type="ECO:0000313" key="3">
    <source>
        <dbReference type="Proteomes" id="UP000004621"/>
    </source>
</evidence>
<name>A0A9W5MZF5_NEISU</name>
<protein>
    <recommendedName>
        <fullName evidence="1">Beta-ketoacyl synthase-like N-terminal domain-containing protein</fullName>
    </recommendedName>
</protein>
<dbReference type="RefSeq" id="WP_004519931.1">
    <property type="nucleotide sequence ID" value="NZ_ACEO02000005.1"/>
</dbReference>
<dbReference type="EMBL" id="ACEO02000005">
    <property type="protein sequence ID" value="EFC52193.1"/>
    <property type="molecule type" value="Genomic_DNA"/>
</dbReference>
<dbReference type="Pfam" id="PF13723">
    <property type="entry name" value="Ketoacyl-synt_2"/>
    <property type="match status" value="1"/>
</dbReference>
<evidence type="ECO:0000259" key="1">
    <source>
        <dbReference type="Pfam" id="PF13723"/>
    </source>
</evidence>
<dbReference type="Proteomes" id="UP000004621">
    <property type="component" value="Unassembled WGS sequence"/>
</dbReference>
<dbReference type="InterPro" id="IPR014030">
    <property type="entry name" value="Ketoacyl_synth_N"/>
</dbReference>
<gene>
    <name evidence="2" type="ORF">NEISUBOT_04295</name>
</gene>
<organism evidence="2 3">
    <name type="scientific">Neisseria subflava NJ9703</name>
    <dbReference type="NCBI Taxonomy" id="546268"/>
    <lineage>
        <taxon>Bacteria</taxon>
        <taxon>Pseudomonadati</taxon>
        <taxon>Pseudomonadota</taxon>
        <taxon>Betaproteobacteria</taxon>
        <taxon>Neisseriales</taxon>
        <taxon>Neisseriaceae</taxon>
        <taxon>Neisseria</taxon>
    </lineage>
</organism>
<comment type="caution">
    <text evidence="2">The sequence shown here is derived from an EMBL/GenBank/DDBJ whole genome shotgun (WGS) entry which is preliminary data.</text>
</comment>
<sequence>MPQNVCRFSFNIAAWQASSSKISTPEQWQDWAQGKLDTASLPECKPTLSFLPPMQRRRLGKAARLVCDATWNLADQYPESVPVYVSHDGESNRSFELWQELLNTHTVSPTSFGLSVHNATIGQWSMLRKDMSEHTALAVAADSFETALTEAFALLQDGAPSVLVIVADDPLSEDYPVLARRAPFAYALALVITKGEDYTLSLETTSARPSENPNDTTVEHYWSSLEWVRFLLSDGRQHTQHYAGRNWHWQKNA</sequence>
<reference evidence="2 3" key="1">
    <citation type="submission" date="2010-01" db="EMBL/GenBank/DDBJ databases">
        <authorList>
            <person name="Weinstock G."/>
            <person name="Sodergren E."/>
            <person name="Clifton S."/>
            <person name="Fulton L."/>
            <person name="Fulton B."/>
            <person name="Courtney L."/>
            <person name="Fronick C."/>
            <person name="Harrison M."/>
            <person name="Strong C."/>
            <person name="Farmer C."/>
            <person name="Delahaunty K."/>
            <person name="Markovic C."/>
            <person name="Hall O."/>
            <person name="Minx P."/>
            <person name="Tomlinson C."/>
            <person name="Mitreva M."/>
            <person name="Nelson J."/>
            <person name="Hou S."/>
            <person name="Wollam A."/>
            <person name="Pepin K.H."/>
            <person name="Johnson M."/>
            <person name="Bhonagiri V."/>
            <person name="Nash W.E."/>
            <person name="Warren W."/>
            <person name="Chinwalla A."/>
            <person name="Mardis E.R."/>
            <person name="Wilson R.K."/>
        </authorList>
    </citation>
    <scope>NUCLEOTIDE SEQUENCE [LARGE SCALE GENOMIC DNA]</scope>
    <source>
        <strain evidence="2 3">NJ9703</strain>
    </source>
</reference>
<accession>A0A9W5MZF5</accession>